<reference evidence="2 3" key="1">
    <citation type="submission" date="2018-05" db="EMBL/GenBank/DDBJ databases">
        <title>Abyssibacter profundi OUC007T gen. nov., sp. nov, a marine bacterium isolated from seawater of the Mariana Trench.</title>
        <authorList>
            <person name="Zhou S."/>
        </authorList>
    </citation>
    <scope>NUCLEOTIDE SEQUENCE [LARGE SCALE GENOMIC DNA]</scope>
    <source>
        <strain evidence="2 3">OUC007</strain>
    </source>
</reference>
<dbReference type="RefSeq" id="WP_109720616.1">
    <property type="nucleotide sequence ID" value="NZ_QEQK01000009.1"/>
</dbReference>
<keyword evidence="3" id="KW-1185">Reference proteome</keyword>
<dbReference type="EMBL" id="QEQK01000009">
    <property type="protein sequence ID" value="PWN55692.1"/>
    <property type="molecule type" value="Genomic_DNA"/>
</dbReference>
<keyword evidence="1" id="KW-0472">Membrane</keyword>
<gene>
    <name evidence="2" type="ORF">DEH80_11345</name>
</gene>
<feature type="transmembrane region" description="Helical" evidence="1">
    <location>
        <begin position="46"/>
        <end position="71"/>
    </location>
</feature>
<protein>
    <submittedName>
        <fullName evidence="2">Uncharacterized protein</fullName>
    </submittedName>
</protein>
<feature type="transmembrane region" description="Helical" evidence="1">
    <location>
        <begin position="83"/>
        <end position="103"/>
    </location>
</feature>
<feature type="transmembrane region" description="Helical" evidence="1">
    <location>
        <begin position="12"/>
        <end position="34"/>
    </location>
</feature>
<proteinExistence type="predicted"/>
<feature type="transmembrane region" description="Helical" evidence="1">
    <location>
        <begin position="115"/>
        <end position="136"/>
    </location>
</feature>
<keyword evidence="1" id="KW-0812">Transmembrane</keyword>
<name>A0A363UJT9_9GAMM</name>
<organism evidence="2 3">
    <name type="scientific">Abyssibacter profundi</name>
    <dbReference type="NCBI Taxonomy" id="2182787"/>
    <lineage>
        <taxon>Bacteria</taxon>
        <taxon>Pseudomonadati</taxon>
        <taxon>Pseudomonadota</taxon>
        <taxon>Gammaproteobacteria</taxon>
        <taxon>Chromatiales</taxon>
        <taxon>Oceanococcaceae</taxon>
        <taxon>Abyssibacter</taxon>
    </lineage>
</organism>
<keyword evidence="1" id="KW-1133">Transmembrane helix</keyword>
<accession>A0A363UJT9</accession>
<comment type="caution">
    <text evidence="2">The sequence shown here is derived from an EMBL/GenBank/DDBJ whole genome shotgun (WGS) entry which is preliminary data.</text>
</comment>
<dbReference type="Proteomes" id="UP000251800">
    <property type="component" value="Unassembled WGS sequence"/>
</dbReference>
<evidence type="ECO:0000313" key="2">
    <source>
        <dbReference type="EMBL" id="PWN55692.1"/>
    </source>
</evidence>
<sequence length="150" mass="16359">MPQGLEHWAARSVIVLALAVAYLWLVSHSIGWVSQIGWSLQPQPTWWMYTQLGITHLLAVLIAALPIAMLVALSISQQPLRHALALATPTAATLVYDVFIGYPEALLGPRSTGEVVLSLISVLMLLTMPAALTWLIQRWRPAPGHPAVLT</sequence>
<evidence type="ECO:0000256" key="1">
    <source>
        <dbReference type="SAM" id="Phobius"/>
    </source>
</evidence>
<evidence type="ECO:0000313" key="3">
    <source>
        <dbReference type="Proteomes" id="UP000251800"/>
    </source>
</evidence>
<dbReference type="AlphaFoldDB" id="A0A363UJT9"/>